<keyword evidence="3" id="KW-1003">Cell membrane</keyword>
<dbReference type="GO" id="GO:0098552">
    <property type="term" value="C:side of membrane"/>
    <property type="evidence" value="ECO:0007669"/>
    <property type="project" value="UniProtKB-KW"/>
</dbReference>
<evidence type="ECO:0000256" key="4">
    <source>
        <dbReference type="ARBA" id="ARBA00022622"/>
    </source>
</evidence>
<protein>
    <submittedName>
        <fullName evidence="11">Variant surface glycoprotein 1125.1330</fullName>
    </submittedName>
</protein>
<evidence type="ECO:0000256" key="2">
    <source>
        <dbReference type="ARBA" id="ARBA00004609"/>
    </source>
</evidence>
<evidence type="ECO:0000259" key="10">
    <source>
        <dbReference type="Pfam" id="PF13206"/>
    </source>
</evidence>
<dbReference type="VEuPathDB" id="TriTrypDB:Tb927.11.20660"/>
<feature type="domain" description="Trypanosome variant surface glycoprotein B-type N-terminal" evidence="10">
    <location>
        <begin position="20"/>
        <end position="367"/>
    </location>
</feature>
<keyword evidence="6" id="KW-0472">Membrane</keyword>
<evidence type="ECO:0000256" key="9">
    <source>
        <dbReference type="SAM" id="SignalP"/>
    </source>
</evidence>
<feature type="chain" id="PRO_5012204542" evidence="9">
    <location>
        <begin position="24"/>
        <end position="408"/>
    </location>
</feature>
<feature type="signal peptide" evidence="9">
    <location>
        <begin position="1"/>
        <end position="23"/>
    </location>
</feature>
<keyword evidence="4" id="KW-0336">GPI-anchor</keyword>
<comment type="function">
    <text evidence="1">VSG forms a coat on the surface of the parasite. The trypanosome evades the immune response of the host by expressing a series of antigenically distinct VSGs from an estimated 1000 VSG genes.</text>
</comment>
<reference evidence="11" key="1">
    <citation type="submission" date="2016-08" db="EMBL/GenBank/DDBJ databases">
        <title>VSG repertoire of Trypanosoma brucei EATRO 1125.</title>
        <authorList>
            <person name="Cross G.A."/>
        </authorList>
    </citation>
    <scope>NUCLEOTIDE SEQUENCE</scope>
    <source>
        <strain evidence="11">EATRO 1125</strain>
    </source>
</reference>
<keyword evidence="8" id="KW-0449">Lipoprotein</keyword>
<accession>A0A1J0R708</accession>
<evidence type="ECO:0000256" key="8">
    <source>
        <dbReference type="ARBA" id="ARBA00023288"/>
    </source>
</evidence>
<evidence type="ECO:0000256" key="3">
    <source>
        <dbReference type="ARBA" id="ARBA00022475"/>
    </source>
</evidence>
<keyword evidence="5 9" id="KW-0732">Signal</keyword>
<dbReference type="EMBL" id="KX699598">
    <property type="protein sequence ID" value="APD73554.1"/>
    <property type="molecule type" value="Genomic_DNA"/>
</dbReference>
<evidence type="ECO:0000256" key="7">
    <source>
        <dbReference type="ARBA" id="ARBA00023180"/>
    </source>
</evidence>
<keyword evidence="7" id="KW-0325">Glycoprotein</keyword>
<organism evidence="11">
    <name type="scientific">Trypanosoma brucei</name>
    <dbReference type="NCBI Taxonomy" id="5691"/>
    <lineage>
        <taxon>Eukaryota</taxon>
        <taxon>Discoba</taxon>
        <taxon>Euglenozoa</taxon>
        <taxon>Kinetoplastea</taxon>
        <taxon>Metakinetoplastina</taxon>
        <taxon>Trypanosomatida</taxon>
        <taxon>Trypanosomatidae</taxon>
        <taxon>Trypanosoma</taxon>
    </lineage>
</organism>
<name>A0A1J0R708_9TRYP</name>
<dbReference type="GO" id="GO:0005886">
    <property type="term" value="C:plasma membrane"/>
    <property type="evidence" value="ECO:0007669"/>
    <property type="project" value="UniProtKB-SubCell"/>
</dbReference>
<evidence type="ECO:0000256" key="1">
    <source>
        <dbReference type="ARBA" id="ARBA00002523"/>
    </source>
</evidence>
<evidence type="ECO:0000256" key="6">
    <source>
        <dbReference type="ARBA" id="ARBA00023136"/>
    </source>
</evidence>
<proteinExistence type="predicted"/>
<sequence>MTPILLRILTVVLTVQTLEKVSAENIQAAENAQVFSAMGDIVATAEGGLQLQTISYTAEADCDYIEKPNMTAVKYSWQKMFIEKDEPLKVFDNTDKANQKNKGYEKLWPTWKKAVEAVKAKQEDAEIKDSGLKDLKGASAVAARNKLVVISAEAAAAMEEADNPAAKTDEPSNTTLNELLKTAVCGDKSAKETTYTVTNIFGAATTGARTAACDTATAPTTAMHKTVLAALMCCCYEDQTTGVEEVCFTGLTIGTAWNDNTQAPDQADIQKISKKCGKHPTGQATSAVIERLLQGVKRLITTNNNNGYLGAYQATGCNGQQSGGICVKITNYKTEGESALKKLSLYSTLLHLKTKLEVIEAKAAAAAIRSQFLRQLRNKAASVSSAVEIPISTEKNDETEKKYQENRG</sequence>
<comment type="subcellular location">
    <subcellularLocation>
        <location evidence="2">Cell membrane</location>
        <topology evidence="2">Lipid-anchor</topology>
        <topology evidence="2">GPI-anchor</topology>
    </subcellularLocation>
</comment>
<dbReference type="AlphaFoldDB" id="A0A1J0R708"/>
<evidence type="ECO:0000313" key="11">
    <source>
        <dbReference type="EMBL" id="APD73554.1"/>
    </source>
</evidence>
<evidence type="ECO:0000256" key="5">
    <source>
        <dbReference type="ARBA" id="ARBA00022729"/>
    </source>
</evidence>
<dbReference type="Pfam" id="PF13206">
    <property type="entry name" value="VSG_B"/>
    <property type="match status" value="1"/>
</dbReference>
<dbReference type="InterPro" id="IPR025932">
    <property type="entry name" value="Trypano_VSG_B_N_dom"/>
</dbReference>
<dbReference type="VEuPathDB" id="TriTrypDB:Tb427_000189000"/>